<evidence type="ECO:0000313" key="3">
    <source>
        <dbReference type="Proteomes" id="UP001345963"/>
    </source>
</evidence>
<evidence type="ECO:0000256" key="1">
    <source>
        <dbReference type="SAM" id="MobiDB-lite"/>
    </source>
</evidence>
<dbReference type="Proteomes" id="UP001345963">
    <property type="component" value="Unassembled WGS sequence"/>
</dbReference>
<feature type="compositionally biased region" description="Basic and acidic residues" evidence="1">
    <location>
        <begin position="22"/>
        <end position="42"/>
    </location>
</feature>
<protein>
    <submittedName>
        <fullName evidence="2">Uncharacterized protein</fullName>
    </submittedName>
</protein>
<comment type="caution">
    <text evidence="2">The sequence shown here is derived from an EMBL/GenBank/DDBJ whole genome shotgun (WGS) entry which is preliminary data.</text>
</comment>
<feature type="compositionally biased region" description="Gly residues" evidence="1">
    <location>
        <begin position="43"/>
        <end position="66"/>
    </location>
</feature>
<accession>A0ABU7AVR4</accession>
<gene>
    <name evidence="2" type="ORF">ATANTOWER_000973</name>
</gene>
<feature type="compositionally biased region" description="Basic and acidic residues" evidence="1">
    <location>
        <begin position="193"/>
        <end position="203"/>
    </location>
</feature>
<organism evidence="2 3">
    <name type="scientific">Ataeniobius toweri</name>
    <dbReference type="NCBI Taxonomy" id="208326"/>
    <lineage>
        <taxon>Eukaryota</taxon>
        <taxon>Metazoa</taxon>
        <taxon>Chordata</taxon>
        <taxon>Craniata</taxon>
        <taxon>Vertebrata</taxon>
        <taxon>Euteleostomi</taxon>
        <taxon>Actinopterygii</taxon>
        <taxon>Neopterygii</taxon>
        <taxon>Teleostei</taxon>
        <taxon>Neoteleostei</taxon>
        <taxon>Acanthomorphata</taxon>
        <taxon>Ovalentaria</taxon>
        <taxon>Atherinomorphae</taxon>
        <taxon>Cyprinodontiformes</taxon>
        <taxon>Goodeidae</taxon>
        <taxon>Ataeniobius</taxon>
    </lineage>
</organism>
<reference evidence="2 3" key="1">
    <citation type="submission" date="2021-07" db="EMBL/GenBank/DDBJ databases">
        <authorList>
            <person name="Palmer J.M."/>
        </authorList>
    </citation>
    <scope>NUCLEOTIDE SEQUENCE [LARGE SCALE GENOMIC DNA]</scope>
    <source>
        <strain evidence="2 3">AT_MEX2019</strain>
        <tissue evidence="2">Muscle</tissue>
    </source>
</reference>
<sequence length="212" mass="22502">MSDPNNPEEVHGEDSGGPAPEGNKDKGKGKEKGKGHGEEGHGHGQGGRGGSHGRGGRGGGHGQGGRGDFKHGSGSIMLWGFRSSLRQRQAAKDLRPKWRLTFQQVNEPKLTARAREADTHGGDTDFKHKFSHFGVSFHQEDNMSDCKCDFSGICSDKKKKHKSGSDDSGSESDGSGGGKGKKKDKGKRKDKNKGKDKGSSEKGKGHKKGGKS</sequence>
<feature type="region of interest" description="Disordered" evidence="1">
    <location>
        <begin position="156"/>
        <end position="212"/>
    </location>
</feature>
<evidence type="ECO:0000313" key="2">
    <source>
        <dbReference type="EMBL" id="MED6242163.1"/>
    </source>
</evidence>
<dbReference type="EMBL" id="JAHUTI010030601">
    <property type="protein sequence ID" value="MED6242163.1"/>
    <property type="molecule type" value="Genomic_DNA"/>
</dbReference>
<name>A0ABU7AVR4_9TELE</name>
<proteinExistence type="predicted"/>
<feature type="compositionally biased region" description="Basic residues" evidence="1">
    <location>
        <begin position="179"/>
        <end position="192"/>
    </location>
</feature>
<feature type="region of interest" description="Disordered" evidence="1">
    <location>
        <begin position="1"/>
        <end position="75"/>
    </location>
</feature>
<keyword evidence="3" id="KW-1185">Reference proteome</keyword>